<dbReference type="Proteomes" id="UP000591948">
    <property type="component" value="Unassembled WGS sequence"/>
</dbReference>
<dbReference type="SUPFAM" id="SSF51726">
    <property type="entry name" value="UROD/MetE-like"/>
    <property type="match status" value="1"/>
</dbReference>
<proteinExistence type="predicted"/>
<evidence type="ECO:0000313" key="1">
    <source>
        <dbReference type="EMBL" id="GFP24850.1"/>
    </source>
</evidence>
<evidence type="ECO:0000313" key="2">
    <source>
        <dbReference type="EMBL" id="GFP27352.1"/>
    </source>
</evidence>
<dbReference type="EMBL" id="BLRX01000019">
    <property type="protein sequence ID" value="GFP24850.1"/>
    <property type="molecule type" value="Genomic_DNA"/>
</dbReference>
<dbReference type="Proteomes" id="UP000543224">
    <property type="component" value="Unassembled WGS sequence"/>
</dbReference>
<dbReference type="AlphaFoldDB" id="A0A6V8P428"/>
<evidence type="ECO:0000313" key="4">
    <source>
        <dbReference type="Proteomes" id="UP000543224"/>
    </source>
</evidence>
<sequence length="58" mass="6318">MDVAAEGGDFSFGWETSVVGILHILAAAHNIQDDTPPQNVVAMFEAAKKYRKYPISIP</sequence>
<organism evidence="2 6">
    <name type="scientific">Candidatus Hakubella thermalkaliphila</name>
    <dbReference type="NCBI Taxonomy" id="2754717"/>
    <lineage>
        <taxon>Bacteria</taxon>
        <taxon>Bacillati</taxon>
        <taxon>Actinomycetota</taxon>
        <taxon>Actinomycetota incertae sedis</taxon>
        <taxon>Candidatus Hakubellales</taxon>
        <taxon>Candidatus Hakubellaceae</taxon>
        <taxon>Candidatus Hakubella</taxon>
    </lineage>
</organism>
<evidence type="ECO:0000313" key="6">
    <source>
        <dbReference type="Proteomes" id="UP000591948"/>
    </source>
</evidence>
<dbReference type="EMBL" id="BLRY01000029">
    <property type="protein sequence ID" value="GFP27352.1"/>
    <property type="molecule type" value="Genomic_DNA"/>
</dbReference>
<keyword evidence="6" id="KW-1185">Reference proteome</keyword>
<protein>
    <submittedName>
        <fullName evidence="2">Uncharacterized protein</fullName>
    </submittedName>
</protein>
<accession>A0A6V8P428</accession>
<dbReference type="RefSeq" id="WP_176229040.1">
    <property type="nucleotide sequence ID" value="NZ_BLSB01000001.1"/>
</dbReference>
<dbReference type="Proteomes" id="UP000576480">
    <property type="component" value="Unassembled WGS sequence"/>
</dbReference>
<gene>
    <name evidence="1" type="ORF">HKBW3S25_00288</name>
    <name evidence="2" type="ORF">HKBW3S33_00765</name>
    <name evidence="3" type="ORF">HKBW3S43_00020</name>
</gene>
<reference evidence="4 5" key="1">
    <citation type="journal article" date="2020" name="Front. Microbiol.">
        <title>Single-cell genomics of novel Actinobacteria with the Wood-Ljungdahl pathway discovered in a serpentinizing system.</title>
        <authorList>
            <person name="Merino N."/>
            <person name="Kawai M."/>
            <person name="Boyd E.S."/>
            <person name="Colman D.R."/>
            <person name="McGlynn S.E."/>
            <person name="Nealson K.H."/>
            <person name="Kurokawa K."/>
            <person name="Hongoh Y."/>
        </authorList>
    </citation>
    <scope>NUCLEOTIDE SEQUENCE [LARGE SCALE GENOMIC DNA]</scope>
    <source>
        <strain evidence="1 4">S25</strain>
        <strain evidence="2 6">S33</strain>
        <strain evidence="3 5">S43</strain>
    </source>
</reference>
<dbReference type="InterPro" id="IPR038071">
    <property type="entry name" value="UROD/MetE-like_sf"/>
</dbReference>
<name>A0A6V8P428_9ACTN</name>
<dbReference type="Gene3D" id="3.20.20.210">
    <property type="match status" value="1"/>
</dbReference>
<comment type="caution">
    <text evidence="2">The sequence shown here is derived from an EMBL/GenBank/DDBJ whole genome shotgun (WGS) entry which is preliminary data.</text>
</comment>
<dbReference type="EMBL" id="BLSB01000001">
    <property type="protein sequence ID" value="GFP34229.1"/>
    <property type="molecule type" value="Genomic_DNA"/>
</dbReference>
<evidence type="ECO:0000313" key="3">
    <source>
        <dbReference type="EMBL" id="GFP34229.1"/>
    </source>
</evidence>
<evidence type="ECO:0000313" key="5">
    <source>
        <dbReference type="Proteomes" id="UP000576480"/>
    </source>
</evidence>